<reference evidence="3" key="1">
    <citation type="submission" date="2021-12" db="EMBL/GenBank/DDBJ databases">
        <authorList>
            <person name="Rodrigo-Torres L."/>
            <person name="Arahal R. D."/>
            <person name="Lucena T."/>
        </authorList>
    </citation>
    <scope>NUCLEOTIDE SEQUENCE</scope>
    <source>
        <strain evidence="3">CECT 8267</strain>
    </source>
</reference>
<evidence type="ECO:0000313" key="3">
    <source>
        <dbReference type="EMBL" id="CAH0990140.1"/>
    </source>
</evidence>
<dbReference type="NCBIfam" id="TIGR03357">
    <property type="entry name" value="VI_zyme"/>
    <property type="match status" value="1"/>
</dbReference>
<protein>
    <recommendedName>
        <fullName evidence="2">IraD/Gp25-like domain-containing protein</fullName>
    </recommendedName>
</protein>
<dbReference type="EMBL" id="CAKLPX010000001">
    <property type="protein sequence ID" value="CAH0990140.1"/>
    <property type="molecule type" value="Genomic_DNA"/>
</dbReference>
<proteinExistence type="predicted"/>
<feature type="domain" description="IraD/Gp25-like" evidence="2">
    <location>
        <begin position="32"/>
        <end position="132"/>
    </location>
</feature>
<dbReference type="PANTHER" id="PTHR38595:SF1">
    <property type="entry name" value="TYPE VI SECRETION SYSTEM COMPONENT TSSE1"/>
    <property type="match status" value="1"/>
</dbReference>
<accession>A0ABN8ECB9</accession>
<dbReference type="PANTHER" id="PTHR38595">
    <property type="entry name" value="CYTOPLASMIC PROTEIN-RELATED"/>
    <property type="match status" value="1"/>
</dbReference>
<evidence type="ECO:0000259" key="2">
    <source>
        <dbReference type="Pfam" id="PF04965"/>
    </source>
</evidence>
<dbReference type="SUPFAM" id="SSF160719">
    <property type="entry name" value="gpW/gp25-like"/>
    <property type="match status" value="1"/>
</dbReference>
<keyword evidence="4" id="KW-1185">Reference proteome</keyword>
<gene>
    <name evidence="3" type="ORF">SIN8267_00225</name>
</gene>
<sequence>MNHQNKKITSPILSRLTGENNGMPSSNMLLQTLRESVRYDLECLLNTRYRCVSAGQQHTNLQSSLINYGLPDLSTINLSNHLGRNAFCRQIEQTITKFDPRIRRVKVTTESNIDTDDPTIRFRVEAKLFANPAPETIVFDSSLNPVTQLVAVNEVF</sequence>
<dbReference type="InterPro" id="IPR053176">
    <property type="entry name" value="T6SS_TssE1-like"/>
</dbReference>
<dbReference type="Proteomes" id="UP000838100">
    <property type="component" value="Unassembled WGS sequence"/>
</dbReference>
<name>A0ABN8ECB9_9GAMM</name>
<feature type="compositionally biased region" description="Polar residues" evidence="1">
    <location>
        <begin position="7"/>
        <end position="23"/>
    </location>
</feature>
<dbReference type="InterPro" id="IPR007048">
    <property type="entry name" value="IraD/Gp25-like"/>
</dbReference>
<evidence type="ECO:0000256" key="1">
    <source>
        <dbReference type="SAM" id="MobiDB-lite"/>
    </source>
</evidence>
<dbReference type="InterPro" id="IPR017737">
    <property type="entry name" value="TssE1-like"/>
</dbReference>
<dbReference type="Pfam" id="PF04965">
    <property type="entry name" value="GPW_gp25"/>
    <property type="match status" value="1"/>
</dbReference>
<evidence type="ECO:0000313" key="4">
    <source>
        <dbReference type="Proteomes" id="UP000838100"/>
    </source>
</evidence>
<dbReference type="Gene3D" id="3.10.450.40">
    <property type="match status" value="1"/>
</dbReference>
<comment type="caution">
    <text evidence="3">The sequence shown here is derived from an EMBL/GenBank/DDBJ whole genome shotgun (WGS) entry which is preliminary data.</text>
</comment>
<dbReference type="RefSeq" id="WP_237442830.1">
    <property type="nucleotide sequence ID" value="NZ_CAKLPX010000001.1"/>
</dbReference>
<feature type="region of interest" description="Disordered" evidence="1">
    <location>
        <begin position="1"/>
        <end position="23"/>
    </location>
</feature>
<organism evidence="3 4">
    <name type="scientific">Sinobacterium norvegicum</name>
    <dbReference type="NCBI Taxonomy" id="1641715"/>
    <lineage>
        <taxon>Bacteria</taxon>
        <taxon>Pseudomonadati</taxon>
        <taxon>Pseudomonadota</taxon>
        <taxon>Gammaproteobacteria</taxon>
        <taxon>Cellvibrionales</taxon>
        <taxon>Spongiibacteraceae</taxon>
        <taxon>Sinobacterium</taxon>
    </lineage>
</organism>